<dbReference type="InterPro" id="IPR036412">
    <property type="entry name" value="HAD-like_sf"/>
</dbReference>
<evidence type="ECO:0000256" key="4">
    <source>
        <dbReference type="ARBA" id="ARBA00022842"/>
    </source>
</evidence>
<organism evidence="5 6">
    <name type="scientific">Modicisalibacter ilicicola DSM 19980</name>
    <dbReference type="NCBI Taxonomy" id="1121942"/>
    <lineage>
        <taxon>Bacteria</taxon>
        <taxon>Pseudomonadati</taxon>
        <taxon>Pseudomonadota</taxon>
        <taxon>Gammaproteobacteria</taxon>
        <taxon>Oceanospirillales</taxon>
        <taxon>Halomonadaceae</taxon>
        <taxon>Modicisalibacter</taxon>
    </lineage>
</organism>
<dbReference type="InterPro" id="IPR051600">
    <property type="entry name" value="Beta-PGM-like"/>
</dbReference>
<reference evidence="5 6" key="1">
    <citation type="submission" date="2016-11" db="EMBL/GenBank/DDBJ databases">
        <authorList>
            <person name="Jaros S."/>
            <person name="Januszkiewicz K."/>
            <person name="Wedrychowicz H."/>
        </authorList>
    </citation>
    <scope>NUCLEOTIDE SEQUENCE [LARGE SCALE GENOMIC DNA]</scope>
    <source>
        <strain evidence="5 6">DSM 19980</strain>
    </source>
</reference>
<keyword evidence="4" id="KW-0460">Magnesium</keyword>
<dbReference type="Pfam" id="PF13419">
    <property type="entry name" value="HAD_2"/>
    <property type="match status" value="1"/>
</dbReference>
<evidence type="ECO:0000256" key="2">
    <source>
        <dbReference type="ARBA" id="ARBA00006171"/>
    </source>
</evidence>
<dbReference type="NCBIfam" id="TIGR01509">
    <property type="entry name" value="HAD-SF-IA-v3"/>
    <property type="match status" value="1"/>
</dbReference>
<gene>
    <name evidence="5" type="ORF">SAMN02745148_00618</name>
</gene>
<dbReference type="SUPFAM" id="SSF56784">
    <property type="entry name" value="HAD-like"/>
    <property type="match status" value="1"/>
</dbReference>
<dbReference type="Gene3D" id="1.10.150.240">
    <property type="entry name" value="Putative phosphatase, domain 2"/>
    <property type="match status" value="1"/>
</dbReference>
<dbReference type="InterPro" id="IPR006439">
    <property type="entry name" value="HAD-SF_hydro_IA"/>
</dbReference>
<dbReference type="Proteomes" id="UP000184346">
    <property type="component" value="Unassembled WGS sequence"/>
</dbReference>
<evidence type="ECO:0000256" key="3">
    <source>
        <dbReference type="ARBA" id="ARBA00022723"/>
    </source>
</evidence>
<dbReference type="InterPro" id="IPR041492">
    <property type="entry name" value="HAD_2"/>
</dbReference>
<keyword evidence="3" id="KW-0479">Metal-binding</keyword>
<dbReference type="SFLD" id="SFLDG01129">
    <property type="entry name" value="C1.5:_HAD__Beta-PGM__Phosphata"/>
    <property type="match status" value="1"/>
</dbReference>
<dbReference type="PANTHER" id="PTHR46193:SF10">
    <property type="entry name" value="6-PHOSPHOGLUCONATE PHOSPHATASE"/>
    <property type="match status" value="1"/>
</dbReference>
<evidence type="ECO:0000313" key="6">
    <source>
        <dbReference type="Proteomes" id="UP000184346"/>
    </source>
</evidence>
<comment type="cofactor">
    <cofactor evidence="1">
        <name>Mg(2+)</name>
        <dbReference type="ChEBI" id="CHEBI:18420"/>
    </cofactor>
</comment>
<proteinExistence type="inferred from homology"/>
<dbReference type="RefSeq" id="WP_072819665.1">
    <property type="nucleotide sequence ID" value="NZ_FQUJ01000003.1"/>
</dbReference>
<protein>
    <submittedName>
        <fullName evidence="5">Haloacid dehalogenase superfamily, subfamily IA, variant 2 with 3rd motif like haloacid dehalogenase/haloacid dehalogenase superfamily, subfamily IA, variant 3 with third motif having DD or ED</fullName>
    </submittedName>
</protein>
<dbReference type="InterPro" id="IPR023198">
    <property type="entry name" value="PGP-like_dom2"/>
</dbReference>
<dbReference type="SFLD" id="SFLDS00003">
    <property type="entry name" value="Haloacid_Dehalogenase"/>
    <property type="match status" value="1"/>
</dbReference>
<comment type="similarity">
    <text evidence="2">Belongs to the HAD-like hydrolase superfamily. CbbY/CbbZ/Gph/YieH family.</text>
</comment>
<dbReference type="AlphaFoldDB" id="A0A1M4UFM3"/>
<dbReference type="STRING" id="1121942.SAMN02745148_00618"/>
<dbReference type="OrthoDB" id="9800058at2"/>
<accession>A0A1M4UFM3</accession>
<evidence type="ECO:0000313" key="5">
    <source>
        <dbReference type="EMBL" id="SHE55582.1"/>
    </source>
</evidence>
<keyword evidence="6" id="KW-1185">Reference proteome</keyword>
<dbReference type="InterPro" id="IPR023214">
    <property type="entry name" value="HAD_sf"/>
</dbReference>
<dbReference type="GO" id="GO:0003824">
    <property type="term" value="F:catalytic activity"/>
    <property type="evidence" value="ECO:0007669"/>
    <property type="project" value="UniProtKB-ARBA"/>
</dbReference>
<name>A0A1M4UFM3_9GAMM</name>
<evidence type="ECO:0000256" key="1">
    <source>
        <dbReference type="ARBA" id="ARBA00001946"/>
    </source>
</evidence>
<dbReference type="GO" id="GO:0046872">
    <property type="term" value="F:metal ion binding"/>
    <property type="evidence" value="ECO:0007669"/>
    <property type="project" value="UniProtKB-KW"/>
</dbReference>
<sequence>MPRELLIFDCDGVLVDSETLAEGVLRECLAAWLPDLHAETELRQALGMTTRAILEKLVRRSAHDLPHDALARIEQAIEARLATDLRAIDGIAEAIRAIDLPLAIVSNSGRHRVESSLTYTGLSAALGDVPLFTAEQVERPKPHPDVYQLAARSLGCAPRDCLVVEDSVSGVTAAHAAEMMVIGFIGASHIEPGHDRRLMQAGAWQVLPEMRHLASLVARWRRARNPVAGV</sequence>
<dbReference type="EMBL" id="FQUJ01000003">
    <property type="protein sequence ID" value="SHE55582.1"/>
    <property type="molecule type" value="Genomic_DNA"/>
</dbReference>
<dbReference type="Gene3D" id="3.40.50.1000">
    <property type="entry name" value="HAD superfamily/HAD-like"/>
    <property type="match status" value="1"/>
</dbReference>
<dbReference type="PANTHER" id="PTHR46193">
    <property type="entry name" value="6-PHOSPHOGLUCONATE PHOSPHATASE"/>
    <property type="match status" value="1"/>
</dbReference>